<evidence type="ECO:0000313" key="2">
    <source>
        <dbReference type="Proteomes" id="UP000031036"/>
    </source>
</evidence>
<reference evidence="1 2" key="1">
    <citation type="submission" date="2014-11" db="EMBL/GenBank/DDBJ databases">
        <title>Genetic blueprint of the zoonotic pathogen Toxocara canis.</title>
        <authorList>
            <person name="Zhu X.-Q."/>
            <person name="Korhonen P.K."/>
            <person name="Cai H."/>
            <person name="Young N.D."/>
            <person name="Nejsum P."/>
            <person name="von Samson-Himmelstjerna G."/>
            <person name="Boag P.R."/>
            <person name="Tan P."/>
            <person name="Li Q."/>
            <person name="Min J."/>
            <person name="Yang Y."/>
            <person name="Wang X."/>
            <person name="Fang X."/>
            <person name="Hall R.S."/>
            <person name="Hofmann A."/>
            <person name="Sternberg P.W."/>
            <person name="Jex A.R."/>
            <person name="Gasser R.B."/>
        </authorList>
    </citation>
    <scope>NUCLEOTIDE SEQUENCE [LARGE SCALE GENOMIC DNA]</scope>
    <source>
        <strain evidence="1">PN_DK_2014</strain>
    </source>
</reference>
<dbReference type="EMBL" id="JPKZ01022849">
    <property type="protein sequence ID" value="KHN70792.1"/>
    <property type="molecule type" value="Genomic_DNA"/>
</dbReference>
<dbReference type="OrthoDB" id="10602901at2759"/>
<comment type="caution">
    <text evidence="1">The sequence shown here is derived from an EMBL/GenBank/DDBJ whole genome shotgun (WGS) entry which is preliminary data.</text>
</comment>
<proteinExistence type="predicted"/>
<accession>A0A0B2UNZ6</accession>
<protein>
    <submittedName>
        <fullName evidence="1">Uncharacterized protein</fullName>
    </submittedName>
</protein>
<keyword evidence="2" id="KW-1185">Reference proteome</keyword>
<evidence type="ECO:0000313" key="1">
    <source>
        <dbReference type="EMBL" id="KHN70792.1"/>
    </source>
</evidence>
<gene>
    <name evidence="1" type="ORF">Tcan_18929</name>
</gene>
<name>A0A0B2UNZ6_TOXCA</name>
<dbReference type="Proteomes" id="UP000031036">
    <property type="component" value="Unassembled WGS sequence"/>
</dbReference>
<sequence>MSGNVYHQVASTDSENGLDVARKNSNVELACVYESGTERSAGSTSDVHLITISGSSEIVEIPENRPRCLRSVSYVIEEELRKAAQVTKLAHHLTMKWHPVGPMRVESSEAVH</sequence>
<organism evidence="1 2">
    <name type="scientific">Toxocara canis</name>
    <name type="common">Canine roundworm</name>
    <dbReference type="NCBI Taxonomy" id="6265"/>
    <lineage>
        <taxon>Eukaryota</taxon>
        <taxon>Metazoa</taxon>
        <taxon>Ecdysozoa</taxon>
        <taxon>Nematoda</taxon>
        <taxon>Chromadorea</taxon>
        <taxon>Rhabditida</taxon>
        <taxon>Spirurina</taxon>
        <taxon>Ascaridomorpha</taxon>
        <taxon>Ascaridoidea</taxon>
        <taxon>Toxocaridae</taxon>
        <taxon>Toxocara</taxon>
    </lineage>
</organism>
<dbReference type="AlphaFoldDB" id="A0A0B2UNZ6"/>